<dbReference type="HOGENOM" id="CLU_1662103_0_0_1"/>
<organism evidence="1 2">
    <name type="scientific">Tulasnella calospora MUT 4182</name>
    <dbReference type="NCBI Taxonomy" id="1051891"/>
    <lineage>
        <taxon>Eukaryota</taxon>
        <taxon>Fungi</taxon>
        <taxon>Dikarya</taxon>
        <taxon>Basidiomycota</taxon>
        <taxon>Agaricomycotina</taxon>
        <taxon>Agaricomycetes</taxon>
        <taxon>Cantharellales</taxon>
        <taxon>Tulasnellaceae</taxon>
        <taxon>Tulasnella</taxon>
    </lineage>
</organism>
<evidence type="ECO:0000313" key="1">
    <source>
        <dbReference type="EMBL" id="KIO29418.1"/>
    </source>
</evidence>
<keyword evidence="2" id="KW-1185">Reference proteome</keyword>
<evidence type="ECO:0000313" key="2">
    <source>
        <dbReference type="Proteomes" id="UP000054248"/>
    </source>
</evidence>
<gene>
    <name evidence="1" type="ORF">M407DRAFT_169944</name>
</gene>
<accession>A0A0C3L6F5</accession>
<protein>
    <submittedName>
        <fullName evidence="1">Uncharacterized protein</fullName>
    </submittedName>
</protein>
<sequence length="159" mass="18049">MCCGVVGRNAVNSKRKPLRQSSSNRGQGRCFRRCRSVVSGAGLWCTMRRQASRFVLAPLPTRFRLSRSAVVEFFVEFFSLPPSRRLFIFFIHVYLSVLVSSSSLVSNDFGQKTLLTRSSLCRDEGTLPFHGTPCRVATTLSNWRLLSLHYYLNLVACYL</sequence>
<dbReference type="AlphaFoldDB" id="A0A0C3L6F5"/>
<dbReference type="EMBL" id="KN822983">
    <property type="protein sequence ID" value="KIO29418.1"/>
    <property type="molecule type" value="Genomic_DNA"/>
</dbReference>
<reference evidence="1 2" key="1">
    <citation type="submission" date="2014-04" db="EMBL/GenBank/DDBJ databases">
        <authorList>
            <consortium name="DOE Joint Genome Institute"/>
            <person name="Kuo A."/>
            <person name="Girlanda M."/>
            <person name="Perotto S."/>
            <person name="Kohler A."/>
            <person name="Nagy L.G."/>
            <person name="Floudas D."/>
            <person name="Copeland A."/>
            <person name="Barry K.W."/>
            <person name="Cichocki N."/>
            <person name="Veneault-Fourrey C."/>
            <person name="LaButti K."/>
            <person name="Lindquist E.A."/>
            <person name="Lipzen A."/>
            <person name="Lundell T."/>
            <person name="Morin E."/>
            <person name="Murat C."/>
            <person name="Sun H."/>
            <person name="Tunlid A."/>
            <person name="Henrissat B."/>
            <person name="Grigoriev I.V."/>
            <person name="Hibbett D.S."/>
            <person name="Martin F."/>
            <person name="Nordberg H.P."/>
            <person name="Cantor M.N."/>
            <person name="Hua S.X."/>
        </authorList>
    </citation>
    <scope>NUCLEOTIDE SEQUENCE [LARGE SCALE GENOMIC DNA]</scope>
    <source>
        <strain evidence="1 2">MUT 4182</strain>
    </source>
</reference>
<name>A0A0C3L6F5_9AGAM</name>
<dbReference type="Proteomes" id="UP000054248">
    <property type="component" value="Unassembled WGS sequence"/>
</dbReference>
<reference evidence="2" key="2">
    <citation type="submission" date="2015-01" db="EMBL/GenBank/DDBJ databases">
        <title>Evolutionary Origins and Diversification of the Mycorrhizal Mutualists.</title>
        <authorList>
            <consortium name="DOE Joint Genome Institute"/>
            <consortium name="Mycorrhizal Genomics Consortium"/>
            <person name="Kohler A."/>
            <person name="Kuo A."/>
            <person name="Nagy L.G."/>
            <person name="Floudas D."/>
            <person name="Copeland A."/>
            <person name="Barry K.W."/>
            <person name="Cichocki N."/>
            <person name="Veneault-Fourrey C."/>
            <person name="LaButti K."/>
            <person name="Lindquist E.A."/>
            <person name="Lipzen A."/>
            <person name="Lundell T."/>
            <person name="Morin E."/>
            <person name="Murat C."/>
            <person name="Riley R."/>
            <person name="Ohm R."/>
            <person name="Sun H."/>
            <person name="Tunlid A."/>
            <person name="Henrissat B."/>
            <person name="Grigoriev I.V."/>
            <person name="Hibbett D.S."/>
            <person name="Martin F."/>
        </authorList>
    </citation>
    <scope>NUCLEOTIDE SEQUENCE [LARGE SCALE GENOMIC DNA]</scope>
    <source>
        <strain evidence="2">MUT 4182</strain>
    </source>
</reference>
<proteinExistence type="predicted"/>